<proteinExistence type="predicted"/>
<dbReference type="InterPro" id="IPR012337">
    <property type="entry name" value="RNaseH-like_sf"/>
</dbReference>
<dbReference type="CDD" id="cd01647">
    <property type="entry name" value="RT_LTR"/>
    <property type="match status" value="1"/>
</dbReference>
<gene>
    <name evidence="3" type="ORF">BSL78_25158</name>
</gene>
<dbReference type="OrthoDB" id="10000497at2759"/>
<organism evidence="3 4">
    <name type="scientific">Stichopus japonicus</name>
    <name type="common">Sea cucumber</name>
    <dbReference type="NCBI Taxonomy" id="307972"/>
    <lineage>
        <taxon>Eukaryota</taxon>
        <taxon>Metazoa</taxon>
        <taxon>Echinodermata</taxon>
        <taxon>Eleutherozoa</taxon>
        <taxon>Echinozoa</taxon>
        <taxon>Holothuroidea</taxon>
        <taxon>Aspidochirotacea</taxon>
        <taxon>Aspidochirotida</taxon>
        <taxon>Stichopodidae</taxon>
        <taxon>Apostichopus</taxon>
    </lineage>
</organism>
<dbReference type="AlphaFoldDB" id="A0A2G8JQF5"/>
<dbReference type="Gene3D" id="3.10.10.10">
    <property type="entry name" value="HIV Type 1 Reverse Transcriptase, subunit A, domain 1"/>
    <property type="match status" value="1"/>
</dbReference>
<evidence type="ECO:0000313" key="3">
    <source>
        <dbReference type="EMBL" id="PIK38004.1"/>
    </source>
</evidence>
<dbReference type="InterPro" id="IPR027417">
    <property type="entry name" value="P-loop_NTPase"/>
</dbReference>
<dbReference type="InterPro" id="IPR000477">
    <property type="entry name" value="RT_dom"/>
</dbReference>
<feature type="region of interest" description="Disordered" evidence="1">
    <location>
        <begin position="681"/>
        <end position="700"/>
    </location>
</feature>
<dbReference type="EMBL" id="MRZV01001418">
    <property type="protein sequence ID" value="PIK38004.1"/>
    <property type="molecule type" value="Genomic_DNA"/>
</dbReference>
<evidence type="ECO:0000313" key="4">
    <source>
        <dbReference type="Proteomes" id="UP000230750"/>
    </source>
</evidence>
<dbReference type="InterPro" id="IPR036397">
    <property type="entry name" value="RNaseH_sf"/>
</dbReference>
<comment type="caution">
    <text evidence="3">The sequence shown here is derived from an EMBL/GenBank/DDBJ whole genome shotgun (WGS) entry which is preliminary data.</text>
</comment>
<keyword evidence="4" id="KW-1185">Reference proteome</keyword>
<dbReference type="Gene3D" id="3.30.420.10">
    <property type="entry name" value="Ribonuclease H-like superfamily/Ribonuclease H"/>
    <property type="match status" value="1"/>
</dbReference>
<name>A0A2G8JQF5_STIJA</name>
<dbReference type="PANTHER" id="PTHR37984">
    <property type="entry name" value="PROTEIN CBG26694"/>
    <property type="match status" value="1"/>
</dbReference>
<protein>
    <recommendedName>
        <fullName evidence="2">Integrase catalytic domain-containing protein</fullName>
    </recommendedName>
</protein>
<dbReference type="PANTHER" id="PTHR37984:SF5">
    <property type="entry name" value="PROTEIN NYNRIN-LIKE"/>
    <property type="match status" value="1"/>
</dbReference>
<dbReference type="SUPFAM" id="SSF56672">
    <property type="entry name" value="DNA/RNA polymerases"/>
    <property type="match status" value="1"/>
</dbReference>
<dbReference type="Pfam" id="PF22938">
    <property type="entry name" value="Integrase_p58_C"/>
    <property type="match status" value="1"/>
</dbReference>
<feature type="region of interest" description="Disordered" evidence="1">
    <location>
        <begin position="615"/>
        <end position="676"/>
    </location>
</feature>
<dbReference type="InterPro" id="IPR054465">
    <property type="entry name" value="Integrase_p58-like_C"/>
</dbReference>
<dbReference type="STRING" id="307972.A0A2G8JQF5"/>
<accession>A0A2G8JQF5</accession>
<feature type="domain" description="Integrase catalytic" evidence="2">
    <location>
        <begin position="1"/>
        <end position="83"/>
    </location>
</feature>
<dbReference type="PROSITE" id="PS50994">
    <property type="entry name" value="INTEGRASE"/>
    <property type="match status" value="1"/>
</dbReference>
<dbReference type="GO" id="GO:0015074">
    <property type="term" value="P:DNA integration"/>
    <property type="evidence" value="ECO:0007669"/>
    <property type="project" value="InterPro"/>
</dbReference>
<evidence type="ECO:0000259" key="2">
    <source>
        <dbReference type="PROSITE" id="PS50994"/>
    </source>
</evidence>
<dbReference type="InterPro" id="IPR001584">
    <property type="entry name" value="Integrase_cat-core"/>
</dbReference>
<dbReference type="GO" id="GO:0003676">
    <property type="term" value="F:nucleic acid binding"/>
    <property type="evidence" value="ECO:0007669"/>
    <property type="project" value="InterPro"/>
</dbReference>
<feature type="compositionally biased region" description="Basic and acidic residues" evidence="1">
    <location>
        <begin position="615"/>
        <end position="661"/>
    </location>
</feature>
<dbReference type="InterPro" id="IPR043502">
    <property type="entry name" value="DNA/RNA_pol_sf"/>
</dbReference>
<reference evidence="3 4" key="1">
    <citation type="journal article" date="2017" name="PLoS Biol.">
        <title>The sea cucumber genome provides insights into morphological evolution and visceral regeneration.</title>
        <authorList>
            <person name="Zhang X."/>
            <person name="Sun L."/>
            <person name="Yuan J."/>
            <person name="Sun Y."/>
            <person name="Gao Y."/>
            <person name="Zhang L."/>
            <person name="Li S."/>
            <person name="Dai H."/>
            <person name="Hamel J.F."/>
            <person name="Liu C."/>
            <person name="Yu Y."/>
            <person name="Liu S."/>
            <person name="Lin W."/>
            <person name="Guo K."/>
            <person name="Jin S."/>
            <person name="Xu P."/>
            <person name="Storey K.B."/>
            <person name="Huan P."/>
            <person name="Zhang T."/>
            <person name="Zhou Y."/>
            <person name="Zhang J."/>
            <person name="Lin C."/>
            <person name="Li X."/>
            <person name="Xing L."/>
            <person name="Huo D."/>
            <person name="Sun M."/>
            <person name="Wang L."/>
            <person name="Mercier A."/>
            <person name="Li F."/>
            <person name="Yang H."/>
            <person name="Xiang J."/>
        </authorList>
    </citation>
    <scope>NUCLEOTIDE SEQUENCE [LARGE SCALE GENOMIC DNA]</scope>
    <source>
        <strain evidence="3">Shaxun</strain>
        <tissue evidence="3">Muscle</tissue>
    </source>
</reference>
<dbReference type="Proteomes" id="UP000230750">
    <property type="component" value="Unassembled WGS sequence"/>
</dbReference>
<dbReference type="Gene3D" id="3.40.50.300">
    <property type="entry name" value="P-loop containing nucleotide triphosphate hydrolases"/>
    <property type="match status" value="1"/>
</dbReference>
<sequence>MSRVFQQAMYQLNIRQVTSSAYHPQSQGALERFHQTLKSMIRTYCFENVKDWDEGVHFLMFAARESIQESLGFSPFELVFGHRVRGPLKMLKEKWMCETEDLNILDYVCKFKYRLHRACEIARENLKSAQNSMKLRYDKRAVDRSFSPGNKVLVFLPVPNSPLHARYFGPYVIHKKVSDTDYIVLTPDRRKSKRLCHINMLKKYYERNSKDNSFKITSSIVTSEVDCEDEVEGQNVPEMCIKLQNSDVMSNLDKKLCHLSTVQSEQIGSLLRDFSHLFSDSPTRTNLVYHDVDVGDSKSIKQHPYRMNPVKSKHLRDEIQYMLKHDIIEPSDSEWSSPCILVPKPDGSFRFCTDYRKVNTVTRTDSYPIPRVDDCIDRIGNARFVTKFDLLKGYWEIPLTDRAKRVSAFVTPDGLFQYKKTFGGGFKKYCLLVFSHGDSTLKDVDLDTFRKRLMEIAQVKRGYPTQQNVRKDQREQDQDKTDFANLLDELSWRMLAIDNKTSIFFEKAHYRKQIVAMVDRMRKLNSPEIYTNDMFDKAKQEREGLRQKGLRKGWDPLIMSKVETMIAANPKISREELNAKVNEQLQKENLDKLIALKKKEEEFEKGRIAEEKRLQDQKSVDEEKRLAEEKERRERQEKVDKEIFQNEEQERQEIREREDYKWQSNQEQQKIERQNQFLREETERKRRVAKEQEKHRRECS</sequence>
<dbReference type="InterPro" id="IPR050951">
    <property type="entry name" value="Retrovirus_Pol_polyprotein"/>
</dbReference>
<evidence type="ECO:0000256" key="1">
    <source>
        <dbReference type="SAM" id="MobiDB-lite"/>
    </source>
</evidence>
<dbReference type="Pfam" id="PF00078">
    <property type="entry name" value="RVT_1"/>
    <property type="match status" value="1"/>
</dbReference>
<dbReference type="SUPFAM" id="SSF53098">
    <property type="entry name" value="Ribonuclease H-like"/>
    <property type="match status" value="1"/>
</dbReference>